<sequence>MTHAYLIKARVKYTSGTHGDIEYLVLSRNSRTAVSLLLDSSEFPLVTLISLTVEPYHGEMVIERS</sequence>
<evidence type="ECO:0000313" key="1">
    <source>
        <dbReference type="EMBL" id="KKL60467.1"/>
    </source>
</evidence>
<protein>
    <submittedName>
        <fullName evidence="1">Uncharacterized protein</fullName>
    </submittedName>
</protein>
<dbReference type="EMBL" id="LAZR01029138">
    <property type="protein sequence ID" value="KKL60467.1"/>
    <property type="molecule type" value="Genomic_DNA"/>
</dbReference>
<accession>A0A0F9GBB1</accession>
<organism evidence="1">
    <name type="scientific">marine sediment metagenome</name>
    <dbReference type="NCBI Taxonomy" id="412755"/>
    <lineage>
        <taxon>unclassified sequences</taxon>
        <taxon>metagenomes</taxon>
        <taxon>ecological metagenomes</taxon>
    </lineage>
</organism>
<reference evidence="1" key="1">
    <citation type="journal article" date="2015" name="Nature">
        <title>Complex archaea that bridge the gap between prokaryotes and eukaryotes.</title>
        <authorList>
            <person name="Spang A."/>
            <person name="Saw J.H."/>
            <person name="Jorgensen S.L."/>
            <person name="Zaremba-Niedzwiedzka K."/>
            <person name="Martijn J."/>
            <person name="Lind A.E."/>
            <person name="van Eijk R."/>
            <person name="Schleper C."/>
            <person name="Guy L."/>
            <person name="Ettema T.J."/>
        </authorList>
    </citation>
    <scope>NUCLEOTIDE SEQUENCE</scope>
</reference>
<comment type="caution">
    <text evidence="1">The sequence shown here is derived from an EMBL/GenBank/DDBJ whole genome shotgun (WGS) entry which is preliminary data.</text>
</comment>
<name>A0A0F9GBB1_9ZZZZ</name>
<proteinExistence type="predicted"/>
<gene>
    <name evidence="1" type="ORF">LCGC14_2205070</name>
</gene>
<dbReference type="AlphaFoldDB" id="A0A0F9GBB1"/>